<gene>
    <name evidence="1" type="ORF">B0T20DRAFT_91114</name>
</gene>
<dbReference type="Proteomes" id="UP001281003">
    <property type="component" value="Unassembled WGS sequence"/>
</dbReference>
<proteinExistence type="predicted"/>
<keyword evidence="2" id="KW-1185">Reference proteome</keyword>
<comment type="caution">
    <text evidence="1">The sequence shown here is derived from an EMBL/GenBank/DDBJ whole genome shotgun (WGS) entry which is preliminary data.</text>
</comment>
<name>A0AAE0NWG7_SORBR</name>
<evidence type="ECO:0000313" key="2">
    <source>
        <dbReference type="Proteomes" id="UP001281003"/>
    </source>
</evidence>
<dbReference type="EMBL" id="JAUTDP010000014">
    <property type="protein sequence ID" value="KAK3388992.1"/>
    <property type="molecule type" value="Genomic_DNA"/>
</dbReference>
<protein>
    <submittedName>
        <fullName evidence="1">Uncharacterized protein</fullName>
    </submittedName>
</protein>
<dbReference type="AlphaFoldDB" id="A0AAE0NWG7"/>
<evidence type="ECO:0000313" key="1">
    <source>
        <dbReference type="EMBL" id="KAK3388992.1"/>
    </source>
</evidence>
<accession>A0AAE0NWG7</accession>
<sequence>MSSILTLFARRTGSNEHSLPSLSRLRISESIENRIGSDPGSCVCYADSILLRYNVRNASNWRPPRPDMFAPNQSHTVYIQEQRQEGCSLCQTNGLIMVLLPQRLSKGDGEIPNIFKWIFAKDRGKSLTLFTNIEQRSNPSLRTTRKILPTGKVSRRCGCGCGRVHFFISYQPFPFPPFRSGTRRSGTNRVSALRLSLPSVPWNFPLPRSLCHPLEVDNCTKYQLAGQQTGLSVSARLGFGGTPYSPVCSRHLTFVNLAGSVSLTPIQLA</sequence>
<organism evidence="1 2">
    <name type="scientific">Sordaria brevicollis</name>
    <dbReference type="NCBI Taxonomy" id="83679"/>
    <lineage>
        <taxon>Eukaryota</taxon>
        <taxon>Fungi</taxon>
        <taxon>Dikarya</taxon>
        <taxon>Ascomycota</taxon>
        <taxon>Pezizomycotina</taxon>
        <taxon>Sordariomycetes</taxon>
        <taxon>Sordariomycetidae</taxon>
        <taxon>Sordariales</taxon>
        <taxon>Sordariaceae</taxon>
        <taxon>Sordaria</taxon>
    </lineage>
</organism>
<reference evidence="1" key="2">
    <citation type="submission" date="2023-07" db="EMBL/GenBank/DDBJ databases">
        <authorList>
            <consortium name="Lawrence Berkeley National Laboratory"/>
            <person name="Haridas S."/>
            <person name="Hensen N."/>
            <person name="Bonometti L."/>
            <person name="Westerberg I."/>
            <person name="Brannstrom I.O."/>
            <person name="Guillou S."/>
            <person name="Cros-Aarteil S."/>
            <person name="Calhoun S."/>
            <person name="Kuo A."/>
            <person name="Mondo S."/>
            <person name="Pangilinan J."/>
            <person name="Riley R."/>
            <person name="LaButti K."/>
            <person name="Andreopoulos B."/>
            <person name="Lipzen A."/>
            <person name="Chen C."/>
            <person name="Yanf M."/>
            <person name="Daum C."/>
            <person name="Ng V."/>
            <person name="Clum A."/>
            <person name="Steindorff A."/>
            <person name="Ohm R."/>
            <person name="Martin F."/>
            <person name="Silar P."/>
            <person name="Natvig D."/>
            <person name="Lalanne C."/>
            <person name="Gautier V."/>
            <person name="Ament-velasquez S.L."/>
            <person name="Kruys A."/>
            <person name="Hutchinson M.I."/>
            <person name="Powell A.J."/>
            <person name="Barry K."/>
            <person name="Miller A.N."/>
            <person name="Grigoriev I.V."/>
            <person name="Debuchy R."/>
            <person name="Gladieux P."/>
            <person name="Thoren M.H."/>
            <person name="Johannesson H."/>
        </authorList>
    </citation>
    <scope>NUCLEOTIDE SEQUENCE</scope>
    <source>
        <strain evidence="1">FGSC 1904</strain>
    </source>
</reference>
<reference evidence="1" key="1">
    <citation type="journal article" date="2023" name="Mol. Phylogenet. Evol.">
        <title>Genome-scale phylogeny and comparative genomics of the fungal order Sordariales.</title>
        <authorList>
            <person name="Hensen N."/>
            <person name="Bonometti L."/>
            <person name="Westerberg I."/>
            <person name="Brannstrom I.O."/>
            <person name="Guillou S."/>
            <person name="Cros-Aarteil S."/>
            <person name="Calhoun S."/>
            <person name="Haridas S."/>
            <person name="Kuo A."/>
            <person name="Mondo S."/>
            <person name="Pangilinan J."/>
            <person name="Riley R."/>
            <person name="LaButti K."/>
            <person name="Andreopoulos B."/>
            <person name="Lipzen A."/>
            <person name="Chen C."/>
            <person name="Yan M."/>
            <person name="Daum C."/>
            <person name="Ng V."/>
            <person name="Clum A."/>
            <person name="Steindorff A."/>
            <person name="Ohm R.A."/>
            <person name="Martin F."/>
            <person name="Silar P."/>
            <person name="Natvig D.O."/>
            <person name="Lalanne C."/>
            <person name="Gautier V."/>
            <person name="Ament-Velasquez S.L."/>
            <person name="Kruys A."/>
            <person name="Hutchinson M.I."/>
            <person name="Powell A.J."/>
            <person name="Barry K."/>
            <person name="Miller A.N."/>
            <person name="Grigoriev I.V."/>
            <person name="Debuchy R."/>
            <person name="Gladieux P."/>
            <person name="Hiltunen Thoren M."/>
            <person name="Johannesson H."/>
        </authorList>
    </citation>
    <scope>NUCLEOTIDE SEQUENCE</scope>
    <source>
        <strain evidence="1">FGSC 1904</strain>
    </source>
</reference>